<comment type="caution">
    <text evidence="2">The sequence shown here is derived from an EMBL/GenBank/DDBJ whole genome shotgun (WGS) entry which is preliminary data.</text>
</comment>
<accession>A0A8H3CAM2</accession>
<evidence type="ECO:0000256" key="1">
    <source>
        <dbReference type="SAM" id="MobiDB-lite"/>
    </source>
</evidence>
<organism evidence="2 3">
    <name type="scientific">Rhizoctonia solani</name>
    <dbReference type="NCBI Taxonomy" id="456999"/>
    <lineage>
        <taxon>Eukaryota</taxon>
        <taxon>Fungi</taxon>
        <taxon>Dikarya</taxon>
        <taxon>Basidiomycota</taxon>
        <taxon>Agaricomycotina</taxon>
        <taxon>Agaricomycetes</taxon>
        <taxon>Cantharellales</taxon>
        <taxon>Ceratobasidiaceae</taxon>
        <taxon>Rhizoctonia</taxon>
    </lineage>
</organism>
<evidence type="ECO:0000313" key="2">
    <source>
        <dbReference type="EMBL" id="CAE6477437.1"/>
    </source>
</evidence>
<gene>
    <name evidence="2" type="ORF">RDB_LOCUS92734</name>
</gene>
<feature type="region of interest" description="Disordered" evidence="1">
    <location>
        <begin position="1"/>
        <end position="122"/>
    </location>
</feature>
<evidence type="ECO:0000313" key="3">
    <source>
        <dbReference type="Proteomes" id="UP000663861"/>
    </source>
</evidence>
<reference evidence="2" key="1">
    <citation type="submission" date="2021-01" db="EMBL/GenBank/DDBJ databases">
        <authorList>
            <person name="Kaushik A."/>
        </authorList>
    </citation>
    <scope>NUCLEOTIDE SEQUENCE</scope>
    <source>
        <strain evidence="2">AG4-RS23</strain>
    </source>
</reference>
<dbReference type="Proteomes" id="UP000663861">
    <property type="component" value="Unassembled WGS sequence"/>
</dbReference>
<feature type="compositionally biased region" description="Basic residues" evidence="1">
    <location>
        <begin position="47"/>
        <end position="57"/>
    </location>
</feature>
<proteinExistence type="predicted"/>
<dbReference type="AlphaFoldDB" id="A0A8H3CAM2"/>
<protein>
    <submittedName>
        <fullName evidence="2">Uncharacterized protein</fullName>
    </submittedName>
</protein>
<feature type="compositionally biased region" description="Polar residues" evidence="1">
    <location>
        <begin position="96"/>
        <end position="112"/>
    </location>
</feature>
<feature type="compositionally biased region" description="Low complexity" evidence="1">
    <location>
        <begin position="59"/>
        <end position="77"/>
    </location>
</feature>
<sequence length="202" mass="22055">MNPQTPSETSLPFFDASARRVRLPRPTSSPSRVHPQPGTAFLSQKSFKAHASRRTASHTRTPSWGSTSSSSSDSQTPRTPPTGLHKRYYQCFTPEFSRSPSPMTQMASQPTSIGMPARAPRSPPFTPPPVIQASLPSTPGNYSLRLEPVTSNEAAQAAVVFPDLTNPQRALLLVGPAIARYVRERGKAARMHPYRVVLRPSP</sequence>
<feature type="compositionally biased region" description="Polar residues" evidence="1">
    <location>
        <begin position="1"/>
        <end position="10"/>
    </location>
</feature>
<name>A0A8H3CAM2_9AGAM</name>
<dbReference type="EMBL" id="CAJMWY010001877">
    <property type="protein sequence ID" value="CAE6477437.1"/>
    <property type="molecule type" value="Genomic_DNA"/>
</dbReference>